<accession>A0AAW2WWY8</accession>
<comment type="subcellular location">
    <subcellularLocation>
        <location evidence="1">Nucleus</location>
    </subcellularLocation>
</comment>
<keyword evidence="3" id="KW-0863">Zinc-finger</keyword>
<keyword evidence="4" id="KW-0862">Zinc</keyword>
<dbReference type="SUPFAM" id="SSF53098">
    <property type="entry name" value="Ribonuclease H-like"/>
    <property type="match status" value="1"/>
</dbReference>
<dbReference type="InterPro" id="IPR052035">
    <property type="entry name" value="ZnF_BED_domain_contain"/>
</dbReference>
<reference evidence="6" key="2">
    <citation type="journal article" date="2024" name="Plant">
        <title>Genomic evolution and insights into agronomic trait innovations of Sesamum species.</title>
        <authorList>
            <person name="Miao H."/>
            <person name="Wang L."/>
            <person name="Qu L."/>
            <person name="Liu H."/>
            <person name="Sun Y."/>
            <person name="Le M."/>
            <person name="Wang Q."/>
            <person name="Wei S."/>
            <person name="Zheng Y."/>
            <person name="Lin W."/>
            <person name="Duan Y."/>
            <person name="Cao H."/>
            <person name="Xiong S."/>
            <person name="Wang X."/>
            <person name="Wei L."/>
            <person name="Li C."/>
            <person name="Ma Q."/>
            <person name="Ju M."/>
            <person name="Zhao R."/>
            <person name="Li G."/>
            <person name="Mu C."/>
            <person name="Tian Q."/>
            <person name="Mei H."/>
            <person name="Zhang T."/>
            <person name="Gao T."/>
            <person name="Zhang H."/>
        </authorList>
    </citation>
    <scope>NUCLEOTIDE SEQUENCE</scope>
    <source>
        <strain evidence="6">KEN1</strain>
    </source>
</reference>
<dbReference type="InterPro" id="IPR012337">
    <property type="entry name" value="RNaseH-like_sf"/>
</dbReference>
<evidence type="ECO:0000256" key="2">
    <source>
        <dbReference type="ARBA" id="ARBA00022723"/>
    </source>
</evidence>
<keyword evidence="5" id="KW-0539">Nucleus</keyword>
<evidence type="ECO:0000313" key="6">
    <source>
        <dbReference type="EMBL" id="KAL0445958.1"/>
    </source>
</evidence>
<comment type="caution">
    <text evidence="6">The sequence shown here is derived from an EMBL/GenBank/DDBJ whole genome shotgun (WGS) entry which is preliminary data.</text>
</comment>
<sequence length="101" mass="12129">MVQEGLHQIRDVIENIRETVKYIKISPSRLYRFMEIVKQLQLPTSKGLILDVPTRWNSTYGMLESAMVFRDVFPRYKERDPTYIWLPLQRTGTKQWKSVRL</sequence>
<evidence type="ECO:0000256" key="4">
    <source>
        <dbReference type="ARBA" id="ARBA00022833"/>
    </source>
</evidence>
<gene>
    <name evidence="6" type="ORF">Slati_1723700</name>
</gene>
<evidence type="ECO:0000256" key="5">
    <source>
        <dbReference type="ARBA" id="ARBA00023242"/>
    </source>
</evidence>
<evidence type="ECO:0000256" key="1">
    <source>
        <dbReference type="ARBA" id="ARBA00004123"/>
    </source>
</evidence>
<evidence type="ECO:0000256" key="3">
    <source>
        <dbReference type="ARBA" id="ARBA00022771"/>
    </source>
</evidence>
<dbReference type="AlphaFoldDB" id="A0AAW2WWY8"/>
<organism evidence="6">
    <name type="scientific">Sesamum latifolium</name>
    <dbReference type="NCBI Taxonomy" id="2727402"/>
    <lineage>
        <taxon>Eukaryota</taxon>
        <taxon>Viridiplantae</taxon>
        <taxon>Streptophyta</taxon>
        <taxon>Embryophyta</taxon>
        <taxon>Tracheophyta</taxon>
        <taxon>Spermatophyta</taxon>
        <taxon>Magnoliopsida</taxon>
        <taxon>eudicotyledons</taxon>
        <taxon>Gunneridae</taxon>
        <taxon>Pentapetalae</taxon>
        <taxon>asterids</taxon>
        <taxon>lamiids</taxon>
        <taxon>Lamiales</taxon>
        <taxon>Pedaliaceae</taxon>
        <taxon>Sesamum</taxon>
    </lineage>
</organism>
<dbReference type="EMBL" id="JACGWN010000006">
    <property type="protein sequence ID" value="KAL0445958.1"/>
    <property type="molecule type" value="Genomic_DNA"/>
</dbReference>
<protein>
    <submittedName>
        <fullName evidence="6">Zinc finger BED domain-containing protein RICESLEEPER 2</fullName>
    </submittedName>
</protein>
<dbReference type="PANTHER" id="PTHR46481:SF10">
    <property type="entry name" value="ZINC FINGER BED DOMAIN-CONTAINING PROTEIN 39"/>
    <property type="match status" value="1"/>
</dbReference>
<dbReference type="GO" id="GO:0005634">
    <property type="term" value="C:nucleus"/>
    <property type="evidence" value="ECO:0007669"/>
    <property type="project" value="UniProtKB-SubCell"/>
</dbReference>
<dbReference type="PANTHER" id="PTHR46481">
    <property type="entry name" value="ZINC FINGER BED DOMAIN-CONTAINING PROTEIN 4"/>
    <property type="match status" value="1"/>
</dbReference>
<keyword evidence="2" id="KW-0479">Metal-binding</keyword>
<proteinExistence type="predicted"/>
<name>A0AAW2WWY8_9LAMI</name>
<reference evidence="6" key="1">
    <citation type="submission" date="2020-06" db="EMBL/GenBank/DDBJ databases">
        <authorList>
            <person name="Li T."/>
            <person name="Hu X."/>
            <person name="Zhang T."/>
            <person name="Song X."/>
            <person name="Zhang H."/>
            <person name="Dai N."/>
            <person name="Sheng W."/>
            <person name="Hou X."/>
            <person name="Wei L."/>
        </authorList>
    </citation>
    <scope>NUCLEOTIDE SEQUENCE</scope>
    <source>
        <strain evidence="6">KEN1</strain>
        <tissue evidence="6">Leaf</tissue>
    </source>
</reference>
<dbReference type="GO" id="GO:0008270">
    <property type="term" value="F:zinc ion binding"/>
    <property type="evidence" value="ECO:0007669"/>
    <property type="project" value="UniProtKB-KW"/>
</dbReference>